<evidence type="ECO:0000313" key="1">
    <source>
        <dbReference type="EMBL" id="KAG0493894.1"/>
    </source>
</evidence>
<gene>
    <name evidence="1" type="ORF">HPP92_004888</name>
</gene>
<protein>
    <submittedName>
        <fullName evidence="1">Uncharacterized protein</fullName>
    </submittedName>
</protein>
<organism evidence="1 2">
    <name type="scientific">Vanilla planifolia</name>
    <name type="common">Vanilla</name>
    <dbReference type="NCBI Taxonomy" id="51239"/>
    <lineage>
        <taxon>Eukaryota</taxon>
        <taxon>Viridiplantae</taxon>
        <taxon>Streptophyta</taxon>
        <taxon>Embryophyta</taxon>
        <taxon>Tracheophyta</taxon>
        <taxon>Spermatophyta</taxon>
        <taxon>Magnoliopsida</taxon>
        <taxon>Liliopsida</taxon>
        <taxon>Asparagales</taxon>
        <taxon>Orchidaceae</taxon>
        <taxon>Vanilloideae</taxon>
        <taxon>Vanilleae</taxon>
        <taxon>Vanilla</taxon>
    </lineage>
</organism>
<evidence type="ECO:0000313" key="2">
    <source>
        <dbReference type="Proteomes" id="UP000639772"/>
    </source>
</evidence>
<proteinExistence type="predicted"/>
<dbReference type="AlphaFoldDB" id="A0A835RLS1"/>
<accession>A0A835RLS1</accession>
<dbReference type="Proteomes" id="UP000639772">
    <property type="component" value="Unassembled WGS sequence"/>
</dbReference>
<comment type="caution">
    <text evidence="1">The sequence shown here is derived from an EMBL/GenBank/DDBJ whole genome shotgun (WGS) entry which is preliminary data.</text>
</comment>
<reference evidence="1 2" key="1">
    <citation type="journal article" date="2020" name="Nat. Food">
        <title>A phased Vanilla planifolia genome enables genetic improvement of flavour and production.</title>
        <authorList>
            <person name="Hasing T."/>
            <person name="Tang H."/>
            <person name="Brym M."/>
            <person name="Khazi F."/>
            <person name="Huang T."/>
            <person name="Chambers A.H."/>
        </authorList>
    </citation>
    <scope>NUCLEOTIDE SEQUENCE [LARGE SCALE GENOMIC DNA]</scope>
    <source>
        <tissue evidence="1">Leaf</tissue>
    </source>
</reference>
<sequence length="89" mass="10250">MESLVLVVNENRSTIAWSSIRIYRVYRSRPSFDGIRTQSEHLSNLMHRTCPSNSSPQPRHLRHSSRVRVNSTSLHAAQRFPSLFDLACV</sequence>
<name>A0A835RLS1_VANPL</name>
<dbReference type="EMBL" id="JADCNM010000002">
    <property type="protein sequence ID" value="KAG0493894.1"/>
    <property type="molecule type" value="Genomic_DNA"/>
</dbReference>